<protein>
    <submittedName>
        <fullName evidence="1">Uncharacterized protein</fullName>
    </submittedName>
</protein>
<evidence type="ECO:0000313" key="2">
    <source>
        <dbReference type="Proteomes" id="UP000591537"/>
    </source>
</evidence>
<gene>
    <name evidence="1" type="ORF">HNR57_002326</name>
</gene>
<reference evidence="1 2" key="1">
    <citation type="submission" date="2020-08" db="EMBL/GenBank/DDBJ databases">
        <title>Genomic Encyclopedia of Type Strains, Phase IV (KMG-IV): sequencing the most valuable type-strain genomes for metagenomic binning, comparative biology and taxonomic classification.</title>
        <authorList>
            <person name="Goeker M."/>
        </authorList>
    </citation>
    <scope>NUCLEOTIDE SEQUENCE [LARGE SCALE GENOMIC DNA]</scope>
    <source>
        <strain evidence="1 2">DSM 43350</strain>
    </source>
</reference>
<dbReference type="EMBL" id="JACHGV010000003">
    <property type="protein sequence ID" value="MBB6076421.1"/>
    <property type="molecule type" value="Genomic_DNA"/>
</dbReference>
<comment type="caution">
    <text evidence="1">The sequence shown here is derived from an EMBL/GenBank/DDBJ whole genome shotgun (WGS) entry which is preliminary data.</text>
</comment>
<name>A0A7W9TA73_9ACTN</name>
<proteinExistence type="predicted"/>
<dbReference type="AlphaFoldDB" id="A0A7W9TA73"/>
<dbReference type="RefSeq" id="WP_184559473.1">
    <property type="nucleotide sequence ID" value="NZ_BAAARS010000003.1"/>
</dbReference>
<dbReference type="Proteomes" id="UP000591537">
    <property type="component" value="Unassembled WGS sequence"/>
</dbReference>
<keyword evidence="2" id="KW-1185">Reference proteome</keyword>
<evidence type="ECO:0000313" key="1">
    <source>
        <dbReference type="EMBL" id="MBB6076421.1"/>
    </source>
</evidence>
<sequence>MTTEALRERTAAPEVGATVAGGFRAEMRPSTTVPVIPLWERPQKGGRA</sequence>
<organism evidence="1 2">
    <name type="scientific">Streptomyces paradoxus</name>
    <dbReference type="NCBI Taxonomy" id="66375"/>
    <lineage>
        <taxon>Bacteria</taxon>
        <taxon>Bacillati</taxon>
        <taxon>Actinomycetota</taxon>
        <taxon>Actinomycetes</taxon>
        <taxon>Kitasatosporales</taxon>
        <taxon>Streptomycetaceae</taxon>
        <taxon>Streptomyces</taxon>
    </lineage>
</organism>
<accession>A0A7W9TA73</accession>